<proteinExistence type="predicted"/>
<dbReference type="InterPro" id="IPR029014">
    <property type="entry name" value="NiFe-Hase_large"/>
</dbReference>
<dbReference type="EMBL" id="WSRP01000004">
    <property type="protein sequence ID" value="MVX55965.1"/>
    <property type="molecule type" value="Genomic_DNA"/>
</dbReference>
<organism evidence="1 2">
    <name type="scientific">Parasutterella muris</name>
    <dbReference type="NCBI Taxonomy" id="2565572"/>
    <lineage>
        <taxon>Bacteria</taxon>
        <taxon>Pseudomonadati</taxon>
        <taxon>Pseudomonadota</taxon>
        <taxon>Betaproteobacteria</taxon>
        <taxon>Burkholderiales</taxon>
        <taxon>Sutterellaceae</taxon>
        <taxon>Parasutterella</taxon>
    </lineage>
</organism>
<gene>
    <name evidence="1" type="ORF">E5987_01920</name>
</gene>
<dbReference type="InterPro" id="IPR050867">
    <property type="entry name" value="NiFe/NiFeSe_hydrgnase_LSU"/>
</dbReference>
<evidence type="ECO:0008006" key="3">
    <source>
        <dbReference type="Google" id="ProtNLM"/>
    </source>
</evidence>
<keyword evidence="2" id="KW-1185">Reference proteome</keyword>
<reference evidence="1 2" key="1">
    <citation type="submission" date="2019-12" db="EMBL/GenBank/DDBJ databases">
        <title>Microbes associate with the intestines of laboratory mice.</title>
        <authorList>
            <person name="Navarre W."/>
            <person name="Wong E."/>
        </authorList>
    </citation>
    <scope>NUCLEOTIDE SEQUENCE [LARGE SCALE GENOMIC DNA]</scope>
    <source>
        <strain evidence="1 2">NM82_D38</strain>
    </source>
</reference>
<accession>A0A6L6YE61</accession>
<dbReference type="SUPFAM" id="SSF56762">
    <property type="entry name" value="HydB/Nqo4-like"/>
    <property type="match status" value="1"/>
</dbReference>
<protein>
    <recommendedName>
        <fullName evidence="3">Hydrogenase</fullName>
    </recommendedName>
</protein>
<evidence type="ECO:0000313" key="1">
    <source>
        <dbReference type="EMBL" id="MVX55965.1"/>
    </source>
</evidence>
<name>A0A6L6YE61_9BURK</name>
<dbReference type="RefSeq" id="WP_160334401.1">
    <property type="nucleotide sequence ID" value="NZ_CALPCR010000005.1"/>
</dbReference>
<sequence>MSFLGSMKFVLKVRDHRVTDVEIKLPKEIKVEDLVRGRSPQEAFDIFQTIFALCPNSQLAAAKLACAAATDEDPDQELIAQCRFANHLEIIREGTLFFAMRCAGRDFLSTKSQSLINVRALCEELKELPYNNLREREKLWASLRSEVSYLLLDGFSNDWEQDLYNGTIETKPESLSGFFAKISKTQRTKGWCPAPLLTKSPTFILQALKEKGCWDKEPWNIEVDALTGPVARMSHRPSEAGLLAQDGNTNYTRIVARFMEVLSAADLVRIPFETVSAIRLSNGAAASLVQNSRGILLHTVRLEGRGADAKIKDYSILTPTDINVVRSKWFKQALMSLKFDDAAALKEAAEFTILSFDPCTAFEVEVCHA</sequence>
<dbReference type="OrthoDB" id="9157196at2"/>
<dbReference type="Proteomes" id="UP000472580">
    <property type="component" value="Unassembled WGS sequence"/>
</dbReference>
<evidence type="ECO:0000313" key="2">
    <source>
        <dbReference type="Proteomes" id="UP000472580"/>
    </source>
</evidence>
<dbReference type="Gene3D" id="1.10.645.10">
    <property type="entry name" value="Cytochrome-c3 Hydrogenase, chain B"/>
    <property type="match status" value="2"/>
</dbReference>
<comment type="caution">
    <text evidence="1">The sequence shown here is derived from an EMBL/GenBank/DDBJ whole genome shotgun (WGS) entry which is preliminary data.</text>
</comment>
<dbReference type="PANTHER" id="PTHR42958">
    <property type="entry name" value="HYDROGENASE-2 LARGE CHAIN"/>
    <property type="match status" value="1"/>
</dbReference>
<dbReference type="AlphaFoldDB" id="A0A6L6YE61"/>
<dbReference type="PANTHER" id="PTHR42958:SF4">
    <property type="entry name" value="HYDROGENASE EXPRESSION_FORMATION PROTEIN HUPK"/>
    <property type="match status" value="1"/>
</dbReference>